<accession>A0A8D4C7E7</accession>
<evidence type="ECO:0000313" key="7">
    <source>
        <dbReference type="Proteomes" id="UP000031271"/>
    </source>
</evidence>
<evidence type="ECO:0000256" key="2">
    <source>
        <dbReference type="ARBA" id="ARBA00022729"/>
    </source>
</evidence>
<dbReference type="Pfam" id="PF00497">
    <property type="entry name" value="SBP_bac_3"/>
    <property type="match status" value="1"/>
</dbReference>
<feature type="domain" description="Solute-binding protein family 3/N-terminal" evidence="4">
    <location>
        <begin position="36"/>
        <end position="174"/>
    </location>
</feature>
<dbReference type="InterPro" id="IPR001638">
    <property type="entry name" value="Solute-binding_3/MltF_N"/>
</dbReference>
<proteinExistence type="inferred from homology"/>
<evidence type="ECO:0000313" key="6">
    <source>
        <dbReference type="EMBL" id="SDM53624.1"/>
    </source>
</evidence>
<evidence type="ECO:0000313" key="8">
    <source>
        <dbReference type="Proteomes" id="UP000182276"/>
    </source>
</evidence>
<reference evidence="7" key="1">
    <citation type="submission" date="2014-03" db="EMBL/GenBank/DDBJ databases">
        <title>Complete genome of Pseudomonas balearica DSM 6083T, a sewage water isolate from an enrichment with 2-methylnaphthalene.</title>
        <authorList>
            <person name="Salva-Serra F."/>
            <person name="Jaen-Luchoro D."/>
            <person name="Busquets A."/>
            <person name="Pena A."/>
            <person name="Gomila M."/>
            <person name="Bosch R."/>
            <person name="Nogales B."/>
            <person name="Garcia-Valdes E."/>
            <person name="Lalucat J."/>
            <person name="Bennasar A."/>
        </authorList>
    </citation>
    <scope>NUCLEOTIDE SEQUENCE [LARGE SCALE GENOMIC DNA]</scope>
    <source>
        <strain evidence="7">DSM 6083</strain>
    </source>
</reference>
<feature type="signal peptide" evidence="3">
    <location>
        <begin position="1"/>
        <end position="24"/>
    </location>
</feature>
<protein>
    <submittedName>
        <fullName evidence="6">ABC-type amino acid transport substrate-binding protein</fullName>
    </submittedName>
    <submittedName>
        <fullName evidence="5">Amino acid ABC transporter substrate-binding protein</fullName>
    </submittedName>
</protein>
<name>A0A8D4C7E7_9GAMM</name>
<dbReference type="AlphaFoldDB" id="A0A8D4C7E7"/>
<dbReference type="PANTHER" id="PTHR35936:SF6">
    <property type="entry name" value="AMINO ACID ABC TRANSPORTER SUBSTRATE-BINDING PAAT FAMILY PROTEIN"/>
    <property type="match status" value="1"/>
</dbReference>
<dbReference type="Proteomes" id="UP000182276">
    <property type="component" value="Unassembled WGS sequence"/>
</dbReference>
<gene>
    <name evidence="5" type="ORF">CL52_12590</name>
    <name evidence="6" type="ORF">SAMN05660875_105432</name>
</gene>
<sequence length="267" mass="29333">MRLAKPLNWGLAVLALVSSAATLAAGKCDRLIATGSANNPPFIWRDAQNGKRLIGANVDLLEQLVAKLGVKVELLHTGDAKKALEEVRSGRVDILLDTPLQAERLGELDFVHPAITQLETFAWVRNEPGFLYSSPADLADRRGIRTADGPVEEPVAEGLPLAKTMRQALKQLRKGEVDFVLHERYSALARLDRAALEQVQRLTPAVAQRGMHLAISHDSACNDPWLRGQLALQMTELQAAGVPERLLVDNLALWKQQRLAREASTQK</sequence>
<dbReference type="GeneID" id="77260741"/>
<keyword evidence="2 3" id="KW-0732">Signal</keyword>
<dbReference type="Gene3D" id="3.40.190.10">
    <property type="entry name" value="Periplasmic binding protein-like II"/>
    <property type="match status" value="2"/>
</dbReference>
<dbReference type="EMBL" id="FNHO01000005">
    <property type="protein sequence ID" value="SDM53624.1"/>
    <property type="molecule type" value="Genomic_DNA"/>
</dbReference>
<comment type="similarity">
    <text evidence="1">Belongs to the bacterial solute-binding protein 3 family.</text>
</comment>
<dbReference type="PANTHER" id="PTHR35936">
    <property type="entry name" value="MEMBRANE-BOUND LYTIC MUREIN TRANSGLYCOSYLASE F"/>
    <property type="match status" value="1"/>
</dbReference>
<feature type="chain" id="PRO_5034228111" evidence="3">
    <location>
        <begin position="25"/>
        <end position="267"/>
    </location>
</feature>
<reference evidence="5 7" key="3">
    <citation type="journal article" name="Genome Announc.">
        <title>Complete Genome Sequence of Pseudomonas balearica DSM 6083T.</title>
        <authorList>
            <person name="Bennasar-Figueras A."/>
            <person name="Salva-Serra F."/>
            <person name="Jaen-Luchoro D."/>
            <person name="Segui C."/>
            <person name="Aliaga F."/>
            <person name="Busquets A."/>
            <person name="Gomila M."/>
            <person name="Moore E.R."/>
            <person name="Lalucat J."/>
        </authorList>
    </citation>
    <scope>NUCLEOTIDE SEQUENCE [LARGE SCALE GENOMIC DNA]</scope>
    <source>
        <strain evidence="7">DSM 6083</strain>
        <strain evidence="5">DSM6083</strain>
    </source>
</reference>
<dbReference type="EMBL" id="CP007511">
    <property type="protein sequence ID" value="AJE15827.1"/>
    <property type="molecule type" value="Genomic_DNA"/>
</dbReference>
<keyword evidence="8" id="KW-1185">Reference proteome</keyword>
<dbReference type="RefSeq" id="WP_043220951.1">
    <property type="nucleotide sequence ID" value="NZ_CP007511.1"/>
</dbReference>
<evidence type="ECO:0000256" key="1">
    <source>
        <dbReference type="ARBA" id="ARBA00010333"/>
    </source>
</evidence>
<dbReference type="Proteomes" id="UP000031271">
    <property type="component" value="Chromosome"/>
</dbReference>
<organism evidence="5 7">
    <name type="scientific">Stutzerimonas balearica DSM 6083</name>
    <dbReference type="NCBI Taxonomy" id="1123016"/>
    <lineage>
        <taxon>Bacteria</taxon>
        <taxon>Pseudomonadati</taxon>
        <taxon>Pseudomonadota</taxon>
        <taxon>Gammaproteobacteria</taxon>
        <taxon>Pseudomonadales</taxon>
        <taxon>Pseudomonadaceae</taxon>
        <taxon>Stutzerimonas</taxon>
    </lineage>
</organism>
<evidence type="ECO:0000259" key="4">
    <source>
        <dbReference type="Pfam" id="PF00497"/>
    </source>
</evidence>
<dbReference type="SUPFAM" id="SSF53850">
    <property type="entry name" value="Periplasmic binding protein-like II"/>
    <property type="match status" value="1"/>
</dbReference>
<reference evidence="6 8" key="2">
    <citation type="submission" date="2016-10" db="EMBL/GenBank/DDBJ databases">
        <authorList>
            <person name="Varghese N."/>
            <person name="Submissions S."/>
        </authorList>
    </citation>
    <scope>NUCLEOTIDE SEQUENCE [LARGE SCALE GENOMIC DNA]</scope>
    <source>
        <strain evidence="6 8">DSM 6083</strain>
    </source>
</reference>
<dbReference type="KEGG" id="pbm:CL52_12590"/>
<evidence type="ECO:0000313" key="5">
    <source>
        <dbReference type="EMBL" id="AJE15827.1"/>
    </source>
</evidence>
<evidence type="ECO:0000256" key="3">
    <source>
        <dbReference type="SAM" id="SignalP"/>
    </source>
</evidence>